<proteinExistence type="predicted"/>
<protein>
    <submittedName>
        <fullName evidence="1">Uncharacterized protein</fullName>
    </submittedName>
</protein>
<keyword evidence="2" id="KW-1185">Reference proteome</keyword>
<evidence type="ECO:0000313" key="1">
    <source>
        <dbReference type="EMBL" id="KAJ0017336.1"/>
    </source>
</evidence>
<sequence>MVIYYCDVIRIILTIGLILVEKKIINPTFEMVYLHYENDIHICSAFNKLVIDAYLV</sequence>
<gene>
    <name evidence="1" type="ORF">Pint_11451</name>
</gene>
<dbReference type="EMBL" id="CM047747">
    <property type="protein sequence ID" value="KAJ0017336.1"/>
    <property type="molecule type" value="Genomic_DNA"/>
</dbReference>
<name>A0ACC0XIT8_9ROSI</name>
<comment type="caution">
    <text evidence="1">The sequence shown here is derived from an EMBL/GenBank/DDBJ whole genome shotgun (WGS) entry which is preliminary data.</text>
</comment>
<evidence type="ECO:0000313" key="2">
    <source>
        <dbReference type="Proteomes" id="UP001163603"/>
    </source>
</evidence>
<dbReference type="Proteomes" id="UP001163603">
    <property type="component" value="Chromosome 12"/>
</dbReference>
<accession>A0ACC0XIT8</accession>
<organism evidence="1 2">
    <name type="scientific">Pistacia integerrima</name>
    <dbReference type="NCBI Taxonomy" id="434235"/>
    <lineage>
        <taxon>Eukaryota</taxon>
        <taxon>Viridiplantae</taxon>
        <taxon>Streptophyta</taxon>
        <taxon>Embryophyta</taxon>
        <taxon>Tracheophyta</taxon>
        <taxon>Spermatophyta</taxon>
        <taxon>Magnoliopsida</taxon>
        <taxon>eudicotyledons</taxon>
        <taxon>Gunneridae</taxon>
        <taxon>Pentapetalae</taxon>
        <taxon>rosids</taxon>
        <taxon>malvids</taxon>
        <taxon>Sapindales</taxon>
        <taxon>Anacardiaceae</taxon>
        <taxon>Pistacia</taxon>
    </lineage>
</organism>
<reference evidence="2" key="1">
    <citation type="journal article" date="2023" name="G3 (Bethesda)">
        <title>Genome assembly and association tests identify interacting loci associated with vigor, precocity, and sex in interspecific pistachio rootstocks.</title>
        <authorList>
            <person name="Palmer W."/>
            <person name="Jacygrad E."/>
            <person name="Sagayaradj S."/>
            <person name="Cavanaugh K."/>
            <person name="Han R."/>
            <person name="Bertier L."/>
            <person name="Beede B."/>
            <person name="Kafkas S."/>
            <person name="Golino D."/>
            <person name="Preece J."/>
            <person name="Michelmore R."/>
        </authorList>
    </citation>
    <scope>NUCLEOTIDE SEQUENCE [LARGE SCALE GENOMIC DNA]</scope>
</reference>